<evidence type="ECO:0000313" key="2">
    <source>
        <dbReference type="Proteomes" id="UP000054097"/>
    </source>
</evidence>
<protein>
    <submittedName>
        <fullName evidence="1">Uncharacterized protein</fullName>
    </submittedName>
</protein>
<dbReference type="HOGENOM" id="CLU_1587500_0_0_1"/>
<sequence>MNILSTPPIRSTRHKIASYLFQTAQCTRFYSPLAFLPASKSMTNIQLRQAHPRHPITHPTPTFQRLKRLNTLFIHGNRSAWSLAFMRPLWWRKPPEDDEAARQREEEAARSAILEKAFESRQPADLMLRCTILDEAGMSVVSSQSHLDVRIIPTRRHRRPYKDHLGEL</sequence>
<reference evidence="1 2" key="1">
    <citation type="submission" date="2014-04" db="EMBL/GenBank/DDBJ databases">
        <authorList>
            <consortium name="DOE Joint Genome Institute"/>
            <person name="Kuo A."/>
            <person name="Zuccaro A."/>
            <person name="Kohler A."/>
            <person name="Nagy L.G."/>
            <person name="Floudas D."/>
            <person name="Copeland A."/>
            <person name="Barry K.W."/>
            <person name="Cichocki N."/>
            <person name="Veneault-Fourrey C."/>
            <person name="LaButti K."/>
            <person name="Lindquist E.A."/>
            <person name="Lipzen A."/>
            <person name="Lundell T."/>
            <person name="Morin E."/>
            <person name="Murat C."/>
            <person name="Sun H."/>
            <person name="Tunlid A."/>
            <person name="Henrissat B."/>
            <person name="Grigoriev I.V."/>
            <person name="Hibbett D.S."/>
            <person name="Martin F."/>
            <person name="Nordberg H.P."/>
            <person name="Cantor M.N."/>
            <person name="Hua S.X."/>
        </authorList>
    </citation>
    <scope>NUCLEOTIDE SEQUENCE [LARGE SCALE GENOMIC DNA]</scope>
    <source>
        <strain evidence="1 2">MAFF 305830</strain>
    </source>
</reference>
<proteinExistence type="predicted"/>
<dbReference type="EMBL" id="KN824277">
    <property type="protein sequence ID" value="KIM34062.1"/>
    <property type="molecule type" value="Genomic_DNA"/>
</dbReference>
<keyword evidence="2" id="KW-1185">Reference proteome</keyword>
<organism evidence="1 2">
    <name type="scientific">Serendipita vermifera MAFF 305830</name>
    <dbReference type="NCBI Taxonomy" id="933852"/>
    <lineage>
        <taxon>Eukaryota</taxon>
        <taxon>Fungi</taxon>
        <taxon>Dikarya</taxon>
        <taxon>Basidiomycota</taxon>
        <taxon>Agaricomycotina</taxon>
        <taxon>Agaricomycetes</taxon>
        <taxon>Sebacinales</taxon>
        <taxon>Serendipitaceae</taxon>
        <taxon>Serendipita</taxon>
    </lineage>
</organism>
<accession>A0A0C2XYY2</accession>
<reference evidence="2" key="2">
    <citation type="submission" date="2015-01" db="EMBL/GenBank/DDBJ databases">
        <title>Evolutionary Origins and Diversification of the Mycorrhizal Mutualists.</title>
        <authorList>
            <consortium name="DOE Joint Genome Institute"/>
            <consortium name="Mycorrhizal Genomics Consortium"/>
            <person name="Kohler A."/>
            <person name="Kuo A."/>
            <person name="Nagy L.G."/>
            <person name="Floudas D."/>
            <person name="Copeland A."/>
            <person name="Barry K.W."/>
            <person name="Cichocki N."/>
            <person name="Veneault-Fourrey C."/>
            <person name="LaButti K."/>
            <person name="Lindquist E.A."/>
            <person name="Lipzen A."/>
            <person name="Lundell T."/>
            <person name="Morin E."/>
            <person name="Murat C."/>
            <person name="Riley R."/>
            <person name="Ohm R."/>
            <person name="Sun H."/>
            <person name="Tunlid A."/>
            <person name="Henrissat B."/>
            <person name="Grigoriev I.V."/>
            <person name="Hibbett D.S."/>
            <person name="Martin F."/>
        </authorList>
    </citation>
    <scope>NUCLEOTIDE SEQUENCE [LARGE SCALE GENOMIC DNA]</scope>
    <source>
        <strain evidence="2">MAFF 305830</strain>
    </source>
</reference>
<dbReference type="AlphaFoldDB" id="A0A0C2XYY2"/>
<name>A0A0C2XYY2_SERVB</name>
<gene>
    <name evidence="1" type="ORF">M408DRAFT_90037</name>
</gene>
<dbReference type="Proteomes" id="UP000054097">
    <property type="component" value="Unassembled WGS sequence"/>
</dbReference>
<evidence type="ECO:0000313" key="1">
    <source>
        <dbReference type="EMBL" id="KIM34062.1"/>
    </source>
</evidence>
<dbReference type="OrthoDB" id="10251508at2759"/>